<feature type="non-terminal residue" evidence="1">
    <location>
        <position position="47"/>
    </location>
</feature>
<name>X1NS98_9ZZZZ</name>
<dbReference type="AlphaFoldDB" id="X1NS98"/>
<protein>
    <recommendedName>
        <fullName evidence="2">Endonuclease III</fullName>
    </recommendedName>
</protein>
<dbReference type="InterPro" id="IPR011257">
    <property type="entry name" value="DNA_glycosylase"/>
</dbReference>
<dbReference type="SUPFAM" id="SSF48150">
    <property type="entry name" value="DNA-glycosylase"/>
    <property type="match status" value="1"/>
</dbReference>
<proteinExistence type="predicted"/>
<reference evidence="1" key="1">
    <citation type="journal article" date="2014" name="Front. Microbiol.">
        <title>High frequency of phylogenetically diverse reductive dehalogenase-homologous genes in deep subseafloor sedimentary metagenomes.</title>
        <authorList>
            <person name="Kawai M."/>
            <person name="Futagami T."/>
            <person name="Toyoda A."/>
            <person name="Takaki Y."/>
            <person name="Nishi S."/>
            <person name="Hori S."/>
            <person name="Arai W."/>
            <person name="Tsubouchi T."/>
            <person name="Morono Y."/>
            <person name="Uchiyama I."/>
            <person name="Ito T."/>
            <person name="Fujiyama A."/>
            <person name="Inagaki F."/>
            <person name="Takami H."/>
        </authorList>
    </citation>
    <scope>NUCLEOTIDE SEQUENCE</scope>
    <source>
        <strain evidence="1">Expedition CK06-06</strain>
    </source>
</reference>
<dbReference type="GO" id="GO:0003824">
    <property type="term" value="F:catalytic activity"/>
    <property type="evidence" value="ECO:0007669"/>
    <property type="project" value="InterPro"/>
</dbReference>
<comment type="caution">
    <text evidence="1">The sequence shown here is derived from an EMBL/GenBank/DDBJ whole genome shotgun (WGS) entry which is preliminary data.</text>
</comment>
<dbReference type="Gene3D" id="1.10.340.30">
    <property type="entry name" value="Hypothetical protein, domain 2"/>
    <property type="match status" value="1"/>
</dbReference>
<accession>X1NS98</accession>
<dbReference type="GO" id="GO:0006281">
    <property type="term" value="P:DNA repair"/>
    <property type="evidence" value="ECO:0007669"/>
    <property type="project" value="InterPro"/>
</dbReference>
<gene>
    <name evidence="1" type="ORF">S06H3_41789</name>
</gene>
<organism evidence="1">
    <name type="scientific">marine sediment metagenome</name>
    <dbReference type="NCBI Taxonomy" id="412755"/>
    <lineage>
        <taxon>unclassified sequences</taxon>
        <taxon>metagenomes</taxon>
        <taxon>ecological metagenomes</taxon>
    </lineage>
</organism>
<dbReference type="EMBL" id="BARV01025789">
    <property type="protein sequence ID" value="GAI46448.1"/>
    <property type="molecule type" value="Genomic_DNA"/>
</dbReference>
<evidence type="ECO:0008006" key="2">
    <source>
        <dbReference type="Google" id="ProtNLM"/>
    </source>
</evidence>
<evidence type="ECO:0000313" key="1">
    <source>
        <dbReference type="EMBL" id="GAI46448.1"/>
    </source>
</evidence>
<sequence>MNAAKRLEIFRRLHEDNPDPKTELAYTTPFELLVAVTLSAQSTDVRV</sequence>